<dbReference type="AlphaFoldDB" id="A0A2M7VJT4"/>
<sequence length="262" mass="30973">MKKIIKSNTILDEPLEKRELEKAISEKEKKLNALIEEVGQLKIDLTIVKQEYDVKVGRLYLKLDELDLEILKFKKIEDLINKGFSFEEAQKIVEETLKKRREQIKEEYKKLDEEEEEIESRKGISDEEKEELKKLWYKLAHKFHPDKTNGNEEMMKKINKAYAKGDLEALRAIDQGEMGDDIEVKTIEALKNKLARLEKSIKKISQEFEQLRHSEWYILRENIEKAKKQKRDILGELADKVLTDIAKKENQVGDLKKKYGQR</sequence>
<dbReference type="Pfam" id="PF00226">
    <property type="entry name" value="DnaJ"/>
    <property type="match status" value="1"/>
</dbReference>
<feature type="coiled-coil region" evidence="1">
    <location>
        <begin position="17"/>
        <end position="51"/>
    </location>
</feature>
<dbReference type="PROSITE" id="PS50076">
    <property type="entry name" value="DNAJ_2"/>
    <property type="match status" value="1"/>
</dbReference>
<dbReference type="InterPro" id="IPR001623">
    <property type="entry name" value="DnaJ_domain"/>
</dbReference>
<protein>
    <recommendedName>
        <fullName evidence="2">J domain-containing protein</fullName>
    </recommendedName>
</protein>
<feature type="domain" description="J" evidence="2">
    <location>
        <begin position="106"/>
        <end position="177"/>
    </location>
</feature>
<keyword evidence="1" id="KW-0175">Coiled coil</keyword>
<dbReference type="EMBL" id="PFPS01000109">
    <property type="protein sequence ID" value="PJA02090.1"/>
    <property type="molecule type" value="Genomic_DNA"/>
</dbReference>
<accession>A0A2M7VJT4</accession>
<dbReference type="CDD" id="cd06257">
    <property type="entry name" value="DnaJ"/>
    <property type="match status" value="1"/>
</dbReference>
<organism evidence="3 4">
    <name type="scientific">bacterium (Candidatus Gribaldobacteria) CG_4_10_14_0_2_um_filter_36_18</name>
    <dbReference type="NCBI Taxonomy" id="2014264"/>
    <lineage>
        <taxon>Bacteria</taxon>
        <taxon>Candidatus Gribaldobacteria</taxon>
    </lineage>
</organism>
<dbReference type="InterPro" id="IPR036869">
    <property type="entry name" value="J_dom_sf"/>
</dbReference>
<feature type="coiled-coil region" evidence="1">
    <location>
        <begin position="187"/>
        <end position="214"/>
    </location>
</feature>
<proteinExistence type="predicted"/>
<name>A0A2M7VJT4_9BACT</name>
<dbReference type="Gene3D" id="1.10.287.110">
    <property type="entry name" value="DnaJ domain"/>
    <property type="match status" value="1"/>
</dbReference>
<evidence type="ECO:0000313" key="4">
    <source>
        <dbReference type="Proteomes" id="UP000231469"/>
    </source>
</evidence>
<feature type="coiled-coil region" evidence="1">
    <location>
        <begin position="94"/>
        <end position="131"/>
    </location>
</feature>
<evidence type="ECO:0000256" key="1">
    <source>
        <dbReference type="SAM" id="Coils"/>
    </source>
</evidence>
<reference evidence="4" key="1">
    <citation type="submission" date="2017-09" db="EMBL/GenBank/DDBJ databases">
        <title>Depth-based differentiation of microbial function through sediment-hosted aquifers and enrichment of novel symbionts in the deep terrestrial subsurface.</title>
        <authorList>
            <person name="Probst A.J."/>
            <person name="Ladd B."/>
            <person name="Jarett J.K."/>
            <person name="Geller-Mcgrath D.E."/>
            <person name="Sieber C.M.K."/>
            <person name="Emerson J.B."/>
            <person name="Anantharaman K."/>
            <person name="Thomas B.C."/>
            <person name="Malmstrom R."/>
            <person name="Stieglmeier M."/>
            <person name="Klingl A."/>
            <person name="Woyke T."/>
            <person name="Ryan C.M."/>
            <person name="Banfield J.F."/>
        </authorList>
    </citation>
    <scope>NUCLEOTIDE SEQUENCE [LARGE SCALE GENOMIC DNA]</scope>
</reference>
<comment type="caution">
    <text evidence="3">The sequence shown here is derived from an EMBL/GenBank/DDBJ whole genome shotgun (WGS) entry which is preliminary data.</text>
</comment>
<dbReference type="SUPFAM" id="SSF46565">
    <property type="entry name" value="Chaperone J-domain"/>
    <property type="match status" value="1"/>
</dbReference>
<gene>
    <name evidence="3" type="ORF">COX73_02560</name>
</gene>
<evidence type="ECO:0000313" key="3">
    <source>
        <dbReference type="EMBL" id="PJA02090.1"/>
    </source>
</evidence>
<dbReference type="Proteomes" id="UP000231469">
    <property type="component" value="Unassembled WGS sequence"/>
</dbReference>
<evidence type="ECO:0000259" key="2">
    <source>
        <dbReference type="PROSITE" id="PS50076"/>
    </source>
</evidence>